<dbReference type="SUPFAM" id="SSF52540">
    <property type="entry name" value="P-loop containing nucleoside triphosphate hydrolases"/>
    <property type="match status" value="1"/>
</dbReference>
<reference evidence="1" key="1">
    <citation type="submission" date="2019-04" db="EMBL/GenBank/DDBJ databases">
        <authorList>
            <person name="Alioto T."/>
            <person name="Alioto T."/>
        </authorList>
    </citation>
    <scope>NUCLEOTIDE SEQUENCE [LARGE SCALE GENOMIC DNA]</scope>
</reference>
<protein>
    <submittedName>
        <fullName evidence="1">Uncharacterized protein</fullName>
    </submittedName>
</protein>
<gene>
    <name evidence="1" type="ORF">MONAX_5E018229</name>
</gene>
<sequence length="76" mass="8311">RFAPYRPPDISLKPLLFEVPSITTESVFVGRDWVFHEIDAQLQSSNASVNQGVVIVGNIGFGKTAIISRLVALSCH</sequence>
<name>A0A5E4CLL7_MARMO</name>
<feature type="non-terminal residue" evidence="1">
    <location>
        <position position="1"/>
    </location>
</feature>
<keyword evidence="2" id="KW-1185">Reference proteome</keyword>
<proteinExistence type="predicted"/>
<dbReference type="Gene3D" id="3.40.50.300">
    <property type="entry name" value="P-loop containing nucleotide triphosphate hydrolases"/>
    <property type="match status" value="1"/>
</dbReference>
<dbReference type="Proteomes" id="UP000335636">
    <property type="component" value="Unassembled WGS sequence"/>
</dbReference>
<dbReference type="EMBL" id="CABDUW010001570">
    <property type="protein sequence ID" value="VTJ82728.1"/>
    <property type="molecule type" value="Genomic_DNA"/>
</dbReference>
<comment type="caution">
    <text evidence="1">The sequence shown here is derived from an EMBL/GenBank/DDBJ whole genome shotgun (WGS) entry which is preliminary data.</text>
</comment>
<feature type="non-terminal residue" evidence="1">
    <location>
        <position position="76"/>
    </location>
</feature>
<evidence type="ECO:0000313" key="2">
    <source>
        <dbReference type="Proteomes" id="UP000335636"/>
    </source>
</evidence>
<evidence type="ECO:0000313" key="1">
    <source>
        <dbReference type="EMBL" id="VTJ82728.1"/>
    </source>
</evidence>
<dbReference type="AlphaFoldDB" id="A0A5E4CLL7"/>
<accession>A0A5E4CLL7</accession>
<organism evidence="1 2">
    <name type="scientific">Marmota monax</name>
    <name type="common">Woodchuck</name>
    <dbReference type="NCBI Taxonomy" id="9995"/>
    <lineage>
        <taxon>Eukaryota</taxon>
        <taxon>Metazoa</taxon>
        <taxon>Chordata</taxon>
        <taxon>Craniata</taxon>
        <taxon>Vertebrata</taxon>
        <taxon>Euteleostomi</taxon>
        <taxon>Mammalia</taxon>
        <taxon>Eutheria</taxon>
        <taxon>Euarchontoglires</taxon>
        <taxon>Glires</taxon>
        <taxon>Rodentia</taxon>
        <taxon>Sciuromorpha</taxon>
        <taxon>Sciuridae</taxon>
        <taxon>Xerinae</taxon>
        <taxon>Marmotini</taxon>
        <taxon>Marmota</taxon>
    </lineage>
</organism>
<dbReference type="InterPro" id="IPR027417">
    <property type="entry name" value="P-loop_NTPase"/>
</dbReference>